<reference evidence="3" key="1">
    <citation type="submission" date="2020-04" db="EMBL/GenBank/DDBJ databases">
        <authorList>
            <person name="Zhang T."/>
        </authorList>
    </citation>
    <scope>NUCLEOTIDE SEQUENCE</scope>
    <source>
        <strain evidence="3">HKST-UBA01</strain>
    </source>
</reference>
<accession>A0A956M1T2</accession>
<keyword evidence="2" id="KW-0472">Membrane</keyword>
<dbReference type="Gene3D" id="3.40.50.10610">
    <property type="entry name" value="ABC-type transport auxiliary lipoprotein component"/>
    <property type="match status" value="1"/>
</dbReference>
<dbReference type="AlphaFoldDB" id="A0A956M1T2"/>
<organism evidence="3 4">
    <name type="scientific">Eiseniibacteriota bacterium</name>
    <dbReference type="NCBI Taxonomy" id="2212470"/>
    <lineage>
        <taxon>Bacteria</taxon>
        <taxon>Candidatus Eiseniibacteriota</taxon>
    </lineage>
</organism>
<dbReference type="EMBL" id="JAGQHR010000775">
    <property type="protein sequence ID" value="MCA9729631.1"/>
    <property type="molecule type" value="Genomic_DNA"/>
</dbReference>
<evidence type="ECO:0000313" key="4">
    <source>
        <dbReference type="Proteomes" id="UP000697710"/>
    </source>
</evidence>
<name>A0A956M1T2_UNCEI</name>
<proteinExistence type="predicted"/>
<feature type="transmembrane region" description="Helical" evidence="2">
    <location>
        <begin position="14"/>
        <end position="33"/>
    </location>
</feature>
<protein>
    <submittedName>
        <fullName evidence="3">Uncharacterized protein</fullName>
    </submittedName>
</protein>
<evidence type="ECO:0000256" key="1">
    <source>
        <dbReference type="SAM" id="MobiDB-lite"/>
    </source>
</evidence>
<evidence type="ECO:0000256" key="2">
    <source>
        <dbReference type="SAM" id="Phobius"/>
    </source>
</evidence>
<keyword evidence="2" id="KW-0812">Transmembrane</keyword>
<gene>
    <name evidence="3" type="ORF">KC729_18250</name>
</gene>
<feature type="region of interest" description="Disordered" evidence="1">
    <location>
        <begin position="208"/>
        <end position="228"/>
    </location>
</feature>
<evidence type="ECO:0000313" key="3">
    <source>
        <dbReference type="EMBL" id="MCA9729631.1"/>
    </source>
</evidence>
<dbReference type="Proteomes" id="UP000697710">
    <property type="component" value="Unassembled WGS sequence"/>
</dbReference>
<sequence length="249" mass="27233">MYGQIGAPRGGRRLTWLVIFGVVLVTGLGLAGCNKKTAAHRGNQSFLSPDWNSSTVTTLAFCGVRTSTGGETDRAEAEQIVEAELRGSQDRFVILTMKNADTRAEAAGQTELLDRVRRVWRDDQLVDQFLAKDLCKALGVEGLLLGDLGDWTEQRIDISQEGTSWTRVELGLYIYSADSGLLVWGADRSLRKDSIPYRPSAVVGEGAVANERAERRSERASSVTPDPPEIETVAHELMGEILAVFPPKE</sequence>
<comment type="caution">
    <text evidence="3">The sequence shown here is derived from an EMBL/GenBank/DDBJ whole genome shotgun (WGS) entry which is preliminary data.</text>
</comment>
<reference evidence="3" key="2">
    <citation type="journal article" date="2021" name="Microbiome">
        <title>Successional dynamics and alternative stable states in a saline activated sludge microbial community over 9 years.</title>
        <authorList>
            <person name="Wang Y."/>
            <person name="Ye J."/>
            <person name="Ju F."/>
            <person name="Liu L."/>
            <person name="Boyd J.A."/>
            <person name="Deng Y."/>
            <person name="Parks D.H."/>
            <person name="Jiang X."/>
            <person name="Yin X."/>
            <person name="Woodcroft B.J."/>
            <person name="Tyson G.W."/>
            <person name="Hugenholtz P."/>
            <person name="Polz M.F."/>
            <person name="Zhang T."/>
        </authorList>
    </citation>
    <scope>NUCLEOTIDE SEQUENCE</scope>
    <source>
        <strain evidence="3">HKST-UBA01</strain>
    </source>
</reference>
<keyword evidence="2" id="KW-1133">Transmembrane helix</keyword>